<dbReference type="Proteomes" id="UP000603865">
    <property type="component" value="Unassembled WGS sequence"/>
</dbReference>
<dbReference type="AlphaFoldDB" id="A0A918FJ16"/>
<feature type="region of interest" description="Disordered" evidence="1">
    <location>
        <begin position="1"/>
        <end position="23"/>
    </location>
</feature>
<evidence type="ECO:0000313" key="2">
    <source>
        <dbReference type="EMBL" id="GGR40870.1"/>
    </source>
</evidence>
<protein>
    <submittedName>
        <fullName evidence="2">Uncharacterized protein</fullName>
    </submittedName>
</protein>
<proteinExistence type="predicted"/>
<evidence type="ECO:0000256" key="1">
    <source>
        <dbReference type="SAM" id="MobiDB-lite"/>
    </source>
</evidence>
<evidence type="ECO:0000313" key="3">
    <source>
        <dbReference type="Proteomes" id="UP000603865"/>
    </source>
</evidence>
<keyword evidence="3" id="KW-1185">Reference proteome</keyword>
<accession>A0A918FJ16</accession>
<dbReference type="EMBL" id="BMQL01000110">
    <property type="protein sequence ID" value="GGR40870.1"/>
    <property type="molecule type" value="Genomic_DNA"/>
</dbReference>
<reference evidence="2" key="1">
    <citation type="journal article" date="2014" name="Int. J. Syst. Evol. Microbiol.">
        <title>Complete genome sequence of Corynebacterium casei LMG S-19264T (=DSM 44701T), isolated from a smear-ripened cheese.</title>
        <authorList>
            <consortium name="US DOE Joint Genome Institute (JGI-PGF)"/>
            <person name="Walter F."/>
            <person name="Albersmeier A."/>
            <person name="Kalinowski J."/>
            <person name="Ruckert C."/>
        </authorList>
    </citation>
    <scope>NUCLEOTIDE SEQUENCE</scope>
    <source>
        <strain evidence="2">JCM 31311</strain>
    </source>
</reference>
<organism evidence="2 3">
    <name type="scientific">Deinococcus ruber</name>
    <dbReference type="NCBI Taxonomy" id="1848197"/>
    <lineage>
        <taxon>Bacteria</taxon>
        <taxon>Thermotogati</taxon>
        <taxon>Deinococcota</taxon>
        <taxon>Deinococci</taxon>
        <taxon>Deinococcales</taxon>
        <taxon>Deinococcaceae</taxon>
        <taxon>Deinococcus</taxon>
    </lineage>
</organism>
<gene>
    <name evidence="2" type="ORF">GCM10008957_56420</name>
</gene>
<sequence>MKTTAKLTQKPGKPMKDTVTISNGNENIKTEYVQKDGKWQKSGNIEYSKTSK</sequence>
<reference evidence="2" key="2">
    <citation type="submission" date="2020-09" db="EMBL/GenBank/DDBJ databases">
        <authorList>
            <person name="Sun Q."/>
            <person name="Ohkuma M."/>
        </authorList>
    </citation>
    <scope>NUCLEOTIDE SEQUENCE</scope>
    <source>
        <strain evidence="2">JCM 31311</strain>
    </source>
</reference>
<dbReference type="RefSeq" id="WP_189093855.1">
    <property type="nucleotide sequence ID" value="NZ_BMQL01000110.1"/>
</dbReference>
<comment type="caution">
    <text evidence="2">The sequence shown here is derived from an EMBL/GenBank/DDBJ whole genome shotgun (WGS) entry which is preliminary data.</text>
</comment>
<name>A0A918FJ16_9DEIO</name>